<dbReference type="HOGENOM" id="CLU_041821_2_0_1"/>
<feature type="compositionally biased region" description="Acidic residues" evidence="1">
    <location>
        <begin position="53"/>
        <end position="62"/>
    </location>
</feature>
<proteinExistence type="predicted"/>
<dbReference type="RefSeq" id="XP_002541749.1">
    <property type="nucleotide sequence ID" value="XM_002541703.1"/>
</dbReference>
<keyword evidence="3" id="KW-1185">Reference proteome</keyword>
<dbReference type="AlphaFoldDB" id="C4JH14"/>
<feature type="compositionally biased region" description="Basic and acidic residues" evidence="1">
    <location>
        <begin position="198"/>
        <end position="229"/>
    </location>
</feature>
<dbReference type="OrthoDB" id="77607at2759"/>
<dbReference type="OMA" id="FMEDEFD"/>
<gene>
    <name evidence="2" type="ORF">UREG_01265</name>
</gene>
<dbReference type="KEGG" id="ure:UREG_01265"/>
<feature type="compositionally biased region" description="Low complexity" evidence="1">
    <location>
        <begin position="65"/>
        <end position="75"/>
    </location>
</feature>
<reference evidence="3" key="1">
    <citation type="journal article" date="2009" name="Genome Res.">
        <title>Comparative genomic analyses of the human fungal pathogens Coccidioides and their relatives.</title>
        <authorList>
            <person name="Sharpton T.J."/>
            <person name="Stajich J.E."/>
            <person name="Rounsley S.D."/>
            <person name="Gardner M.J."/>
            <person name="Wortman J.R."/>
            <person name="Jordar V.S."/>
            <person name="Maiti R."/>
            <person name="Kodira C.D."/>
            <person name="Neafsey D.E."/>
            <person name="Zeng Q."/>
            <person name="Hung C.-Y."/>
            <person name="McMahan C."/>
            <person name="Muszewska A."/>
            <person name="Grynberg M."/>
            <person name="Mandel M.A."/>
            <person name="Kellner E.M."/>
            <person name="Barker B.M."/>
            <person name="Galgiani J.N."/>
            <person name="Orbach M.J."/>
            <person name="Kirkland T.N."/>
            <person name="Cole G.T."/>
            <person name="Henn M.R."/>
            <person name="Birren B.W."/>
            <person name="Taylor J.W."/>
        </authorList>
    </citation>
    <scope>NUCLEOTIDE SEQUENCE [LARGE SCALE GENOMIC DNA]</scope>
    <source>
        <strain evidence="3">UAMH 1704</strain>
    </source>
</reference>
<feature type="compositionally biased region" description="Polar residues" evidence="1">
    <location>
        <begin position="86"/>
        <end position="97"/>
    </location>
</feature>
<evidence type="ECO:0000313" key="2">
    <source>
        <dbReference type="EMBL" id="EEP76416.1"/>
    </source>
</evidence>
<evidence type="ECO:0000313" key="3">
    <source>
        <dbReference type="Proteomes" id="UP000002058"/>
    </source>
</evidence>
<feature type="compositionally biased region" description="Basic and acidic residues" evidence="1">
    <location>
        <begin position="144"/>
        <end position="161"/>
    </location>
</feature>
<organism evidence="2 3">
    <name type="scientific">Uncinocarpus reesii (strain UAMH 1704)</name>
    <dbReference type="NCBI Taxonomy" id="336963"/>
    <lineage>
        <taxon>Eukaryota</taxon>
        <taxon>Fungi</taxon>
        <taxon>Dikarya</taxon>
        <taxon>Ascomycota</taxon>
        <taxon>Pezizomycotina</taxon>
        <taxon>Eurotiomycetes</taxon>
        <taxon>Eurotiomycetidae</taxon>
        <taxon>Onygenales</taxon>
        <taxon>Onygenaceae</taxon>
        <taxon>Uncinocarpus</taxon>
    </lineage>
</organism>
<dbReference type="eggNOG" id="ENOG502S9DW">
    <property type="taxonomic scope" value="Eukaryota"/>
</dbReference>
<dbReference type="Proteomes" id="UP000002058">
    <property type="component" value="Unassembled WGS sequence"/>
</dbReference>
<accession>C4JH14</accession>
<sequence length="252" mass="28328">MADVRALLRSELASRASSTTGPGKKRKLEPRPADIRKKLKPTAQVEEPGKQEAEEELVEGPENETYSSSNTTTTTVIAEPEPAVVAQTQATEASQEEPQAIDEDEWAAFERSVVAPTRMQVSATAALNSGATISAAPVSAAELAAREQEERESRTKAREAELQGEQEEATRSLEDELDEMEQLDERVKRLKEKREEILRRRGEGLSKDGLDKARNLEMDTKDRINRDKDTNEDEEDEEDIDSADEWDDWRFR</sequence>
<feature type="compositionally biased region" description="Acidic residues" evidence="1">
    <location>
        <begin position="230"/>
        <end position="252"/>
    </location>
</feature>
<dbReference type="VEuPathDB" id="FungiDB:UREG_01265"/>
<dbReference type="GeneID" id="8444625"/>
<dbReference type="EMBL" id="CH476615">
    <property type="protein sequence ID" value="EEP76416.1"/>
    <property type="molecule type" value="Genomic_DNA"/>
</dbReference>
<name>C4JH14_UNCRE</name>
<feature type="region of interest" description="Disordered" evidence="1">
    <location>
        <begin position="1"/>
        <end position="102"/>
    </location>
</feature>
<feature type="compositionally biased region" description="Low complexity" evidence="1">
    <location>
        <begin position="1"/>
        <end position="18"/>
    </location>
</feature>
<dbReference type="STRING" id="336963.C4JH14"/>
<protein>
    <submittedName>
        <fullName evidence="2">Uncharacterized protein</fullName>
    </submittedName>
</protein>
<evidence type="ECO:0000256" key="1">
    <source>
        <dbReference type="SAM" id="MobiDB-lite"/>
    </source>
</evidence>
<dbReference type="InParanoid" id="C4JH14"/>
<feature type="region of interest" description="Disordered" evidence="1">
    <location>
        <begin position="198"/>
        <end position="252"/>
    </location>
</feature>
<feature type="region of interest" description="Disordered" evidence="1">
    <location>
        <begin position="142"/>
        <end position="180"/>
    </location>
</feature>